<dbReference type="Proteomes" id="UP000002051">
    <property type="component" value="Chromosome 4"/>
</dbReference>
<accession>A0A072UT60</accession>
<dbReference type="PANTHER" id="PTHR33181">
    <property type="entry name" value="OS01G0778500 PROTEIN"/>
    <property type="match status" value="1"/>
</dbReference>
<evidence type="ECO:0000313" key="2">
    <source>
        <dbReference type="EMBL" id="RHN64647.1"/>
    </source>
</evidence>
<name>A0A072UT60_MEDTR</name>
<dbReference type="Gramene" id="rna27481">
    <property type="protein sequence ID" value="RHN64647.1"/>
    <property type="gene ID" value="gene27481"/>
</dbReference>
<organism evidence="1 4">
    <name type="scientific">Medicago truncatula</name>
    <name type="common">Barrel medic</name>
    <name type="synonym">Medicago tribuloides</name>
    <dbReference type="NCBI Taxonomy" id="3880"/>
    <lineage>
        <taxon>Eukaryota</taxon>
        <taxon>Viridiplantae</taxon>
        <taxon>Streptophyta</taxon>
        <taxon>Embryophyta</taxon>
        <taxon>Tracheophyta</taxon>
        <taxon>Spermatophyta</taxon>
        <taxon>Magnoliopsida</taxon>
        <taxon>eudicotyledons</taxon>
        <taxon>Gunneridae</taxon>
        <taxon>Pentapetalae</taxon>
        <taxon>rosids</taxon>
        <taxon>fabids</taxon>
        <taxon>Fabales</taxon>
        <taxon>Fabaceae</taxon>
        <taxon>Papilionoideae</taxon>
        <taxon>50 kb inversion clade</taxon>
        <taxon>NPAAA clade</taxon>
        <taxon>Hologalegina</taxon>
        <taxon>IRL clade</taxon>
        <taxon>Trifolieae</taxon>
        <taxon>Medicago</taxon>
    </lineage>
</organism>
<evidence type="ECO:0000313" key="1">
    <source>
        <dbReference type="EMBL" id="KEH32531.1"/>
    </source>
</evidence>
<keyword evidence="4" id="KW-1185">Reference proteome</keyword>
<reference evidence="1 4" key="1">
    <citation type="journal article" date="2011" name="Nature">
        <title>The Medicago genome provides insight into the evolution of rhizobial symbioses.</title>
        <authorList>
            <person name="Young N.D."/>
            <person name="Debelle F."/>
            <person name="Oldroyd G.E."/>
            <person name="Geurts R."/>
            <person name="Cannon S.B."/>
            <person name="Udvardi M.K."/>
            <person name="Benedito V.A."/>
            <person name="Mayer K.F."/>
            <person name="Gouzy J."/>
            <person name="Schoof H."/>
            <person name="Van de Peer Y."/>
            <person name="Proost S."/>
            <person name="Cook D.R."/>
            <person name="Meyers B.C."/>
            <person name="Spannagl M."/>
            <person name="Cheung F."/>
            <person name="De Mita S."/>
            <person name="Krishnakumar V."/>
            <person name="Gundlach H."/>
            <person name="Zhou S."/>
            <person name="Mudge J."/>
            <person name="Bharti A.K."/>
            <person name="Murray J.D."/>
            <person name="Naoumkina M.A."/>
            <person name="Rosen B."/>
            <person name="Silverstein K.A."/>
            <person name="Tang H."/>
            <person name="Rombauts S."/>
            <person name="Zhao P.X."/>
            <person name="Zhou P."/>
            <person name="Barbe V."/>
            <person name="Bardou P."/>
            <person name="Bechner M."/>
            <person name="Bellec A."/>
            <person name="Berger A."/>
            <person name="Berges H."/>
            <person name="Bidwell S."/>
            <person name="Bisseling T."/>
            <person name="Choisne N."/>
            <person name="Couloux A."/>
            <person name="Denny R."/>
            <person name="Deshpande S."/>
            <person name="Dai X."/>
            <person name="Doyle J.J."/>
            <person name="Dudez A.M."/>
            <person name="Farmer A.D."/>
            <person name="Fouteau S."/>
            <person name="Franken C."/>
            <person name="Gibelin C."/>
            <person name="Gish J."/>
            <person name="Goldstein S."/>
            <person name="Gonzalez A.J."/>
            <person name="Green P.J."/>
            <person name="Hallab A."/>
            <person name="Hartog M."/>
            <person name="Hua A."/>
            <person name="Humphray S.J."/>
            <person name="Jeong D.H."/>
            <person name="Jing Y."/>
            <person name="Jocker A."/>
            <person name="Kenton S.M."/>
            <person name="Kim D.J."/>
            <person name="Klee K."/>
            <person name="Lai H."/>
            <person name="Lang C."/>
            <person name="Lin S."/>
            <person name="Macmil S.L."/>
            <person name="Magdelenat G."/>
            <person name="Matthews L."/>
            <person name="McCorrison J."/>
            <person name="Monaghan E.L."/>
            <person name="Mun J.H."/>
            <person name="Najar F.Z."/>
            <person name="Nicholson C."/>
            <person name="Noirot C."/>
            <person name="O'Bleness M."/>
            <person name="Paule C.R."/>
            <person name="Poulain J."/>
            <person name="Prion F."/>
            <person name="Qin B."/>
            <person name="Qu C."/>
            <person name="Retzel E.F."/>
            <person name="Riddle C."/>
            <person name="Sallet E."/>
            <person name="Samain S."/>
            <person name="Samson N."/>
            <person name="Sanders I."/>
            <person name="Saurat O."/>
            <person name="Scarpelli C."/>
            <person name="Schiex T."/>
            <person name="Segurens B."/>
            <person name="Severin A.J."/>
            <person name="Sherrier D.J."/>
            <person name="Shi R."/>
            <person name="Sims S."/>
            <person name="Singer S.R."/>
            <person name="Sinharoy S."/>
            <person name="Sterck L."/>
            <person name="Viollet A."/>
            <person name="Wang B.B."/>
            <person name="Wang K."/>
            <person name="Wang M."/>
            <person name="Wang X."/>
            <person name="Warfsmann J."/>
            <person name="Weissenbach J."/>
            <person name="White D.D."/>
            <person name="White J.D."/>
            <person name="Wiley G.B."/>
            <person name="Wincker P."/>
            <person name="Xing Y."/>
            <person name="Yang L."/>
            <person name="Yao Z."/>
            <person name="Ying F."/>
            <person name="Zhai J."/>
            <person name="Zhou L."/>
            <person name="Zuber A."/>
            <person name="Denarie J."/>
            <person name="Dixon R.A."/>
            <person name="May G.D."/>
            <person name="Schwartz D.C."/>
            <person name="Rogers J."/>
            <person name="Quetier F."/>
            <person name="Town C.D."/>
            <person name="Roe B.A."/>
        </authorList>
    </citation>
    <scope>NUCLEOTIDE SEQUENCE [LARGE SCALE GENOMIC DNA]</scope>
    <source>
        <strain evidence="1">A17</strain>
        <strain evidence="3 4">cv. Jemalong A17</strain>
    </source>
</reference>
<dbReference type="KEGG" id="mtr:25494246"/>
<evidence type="ECO:0000313" key="4">
    <source>
        <dbReference type="Proteomes" id="UP000002051"/>
    </source>
</evidence>
<dbReference type="EMBL" id="PSQE01000004">
    <property type="protein sequence ID" value="RHN64647.1"/>
    <property type="molecule type" value="Genomic_DNA"/>
</dbReference>
<dbReference type="HOGENOM" id="CLU_129534_2_0_1"/>
<dbReference type="OrthoDB" id="689242at2759"/>
<evidence type="ECO:0000313" key="5">
    <source>
        <dbReference type="Proteomes" id="UP000265566"/>
    </source>
</evidence>
<reference evidence="2" key="5">
    <citation type="journal article" date="2018" name="Nat. Plants">
        <title>Whole-genome landscape of Medicago truncatula symbiotic genes.</title>
        <authorList>
            <person name="Pecrix Y."/>
            <person name="Gamas P."/>
            <person name="Carrere S."/>
        </authorList>
    </citation>
    <scope>NUCLEOTIDE SEQUENCE</scope>
    <source>
        <tissue evidence="2">Leaves</tissue>
    </source>
</reference>
<dbReference type="Proteomes" id="UP000265566">
    <property type="component" value="Chromosome 4"/>
</dbReference>
<reference evidence="5" key="4">
    <citation type="journal article" date="2018" name="Nat. Plants">
        <title>Whole-genome landscape of Medicago truncatula symbiotic genes.</title>
        <authorList>
            <person name="Pecrix Y."/>
            <person name="Staton S.E."/>
            <person name="Sallet E."/>
            <person name="Lelandais-Briere C."/>
            <person name="Moreau S."/>
            <person name="Carrere S."/>
            <person name="Blein T."/>
            <person name="Jardinaud M.F."/>
            <person name="Latrasse D."/>
            <person name="Zouine M."/>
            <person name="Zahm M."/>
            <person name="Kreplak J."/>
            <person name="Mayjonade B."/>
            <person name="Satge C."/>
            <person name="Perez M."/>
            <person name="Cauet S."/>
            <person name="Marande W."/>
            <person name="Chantry-Darmon C."/>
            <person name="Lopez-Roques C."/>
            <person name="Bouchez O."/>
            <person name="Berard A."/>
            <person name="Debelle F."/>
            <person name="Munos S."/>
            <person name="Bendahmane A."/>
            <person name="Berges H."/>
            <person name="Niebel A."/>
            <person name="Buitink J."/>
            <person name="Frugier F."/>
            <person name="Benhamed M."/>
            <person name="Crespi M."/>
            <person name="Gouzy J."/>
            <person name="Gamas P."/>
        </authorList>
    </citation>
    <scope>NUCLEOTIDE SEQUENCE [LARGE SCALE GENOMIC DNA]</scope>
    <source>
        <strain evidence="5">cv. Jemalong A17</strain>
    </source>
</reference>
<dbReference type="AlphaFoldDB" id="A0A072UT60"/>
<dbReference type="EMBL" id="CM001220">
    <property type="protein sequence ID" value="KEH32531.1"/>
    <property type="molecule type" value="Genomic_DNA"/>
</dbReference>
<evidence type="ECO:0000313" key="3">
    <source>
        <dbReference type="EnsemblPlants" id="KEH32531"/>
    </source>
</evidence>
<dbReference type="EnsemblPlants" id="KEH32531">
    <property type="protein sequence ID" value="KEH32531"/>
    <property type="gene ID" value="MTR_4g126400"/>
</dbReference>
<reference evidence="3" key="3">
    <citation type="submission" date="2015-04" db="UniProtKB">
        <authorList>
            <consortium name="EnsemblPlants"/>
        </authorList>
    </citation>
    <scope>IDENTIFICATION</scope>
    <source>
        <strain evidence="3">cv. Jemalong A17</strain>
    </source>
</reference>
<gene>
    <name evidence="3" type="primary">25494246</name>
    <name evidence="1" type="ordered locus">MTR_4g126400</name>
    <name evidence="2" type="ORF">MtrunA17_Chr4g0071321</name>
</gene>
<reference evidence="1 4" key="2">
    <citation type="journal article" date="2014" name="BMC Genomics">
        <title>An improved genome release (version Mt4.0) for the model legume Medicago truncatula.</title>
        <authorList>
            <person name="Tang H."/>
            <person name="Krishnakumar V."/>
            <person name="Bidwell S."/>
            <person name="Rosen B."/>
            <person name="Chan A."/>
            <person name="Zhou S."/>
            <person name="Gentzbittel L."/>
            <person name="Childs K.L."/>
            <person name="Yandell M."/>
            <person name="Gundlach H."/>
            <person name="Mayer K.F."/>
            <person name="Schwartz D.C."/>
            <person name="Town C.D."/>
        </authorList>
    </citation>
    <scope>GENOME REANNOTATION</scope>
    <source>
        <strain evidence="1">A17</strain>
        <strain evidence="3 4">cv. Jemalong A17</strain>
    </source>
</reference>
<proteinExistence type="predicted"/>
<sequence>MDWWHKLRRTLTVLSTRIKLRKSGAGGVAGCRGSDVVEFGDECGGGGGVGGGLMKLRGDVEMCGYRDVELMWNMLGLNLKPEAVETPRSTKPKLTRRSCKQRFNSKLFFWTNQ</sequence>
<protein>
    <submittedName>
        <fullName evidence="1 3">Uncharacterized protein</fullName>
    </submittedName>
</protein>
<dbReference type="PANTHER" id="PTHR33181:SF19">
    <property type="entry name" value="OS04G0658200 PROTEIN"/>
    <property type="match status" value="1"/>
</dbReference>